<proteinExistence type="predicted"/>
<evidence type="ECO:0000313" key="3">
    <source>
        <dbReference type="Proteomes" id="UP001642501"/>
    </source>
</evidence>
<dbReference type="InterPro" id="IPR049192">
    <property type="entry name" value="DUF4246_C"/>
</dbReference>
<organism evidence="2 3">
    <name type="scientific">Sporothrix epigloea</name>
    <dbReference type="NCBI Taxonomy" id="1892477"/>
    <lineage>
        <taxon>Eukaryota</taxon>
        <taxon>Fungi</taxon>
        <taxon>Dikarya</taxon>
        <taxon>Ascomycota</taxon>
        <taxon>Pezizomycotina</taxon>
        <taxon>Sordariomycetes</taxon>
        <taxon>Sordariomycetidae</taxon>
        <taxon>Ophiostomatales</taxon>
        <taxon>Ophiostomataceae</taxon>
        <taxon>Sporothrix</taxon>
    </lineage>
</organism>
<name>A0ABP0E1B7_9PEZI</name>
<dbReference type="EMBL" id="CAWUOM010000141">
    <property type="protein sequence ID" value="CAK7273688.1"/>
    <property type="molecule type" value="Genomic_DNA"/>
</dbReference>
<dbReference type="InterPro" id="IPR025340">
    <property type="entry name" value="DUF4246"/>
</dbReference>
<comment type="caution">
    <text evidence="2">The sequence shown here is derived from an EMBL/GenBank/DDBJ whole genome shotgun (WGS) entry which is preliminary data.</text>
</comment>
<keyword evidence="3" id="KW-1185">Reference proteome</keyword>
<evidence type="ECO:0000259" key="1">
    <source>
        <dbReference type="Pfam" id="PF14033"/>
    </source>
</evidence>
<feature type="domain" description="DUF4246" evidence="1">
    <location>
        <begin position="71"/>
        <end position="214"/>
    </location>
</feature>
<dbReference type="PANTHER" id="PTHR33119">
    <property type="entry name" value="IFI3P"/>
    <property type="match status" value="1"/>
</dbReference>
<dbReference type="Proteomes" id="UP001642501">
    <property type="component" value="Unassembled WGS sequence"/>
</dbReference>
<sequence length="240" mass="26934">MRVVTVALQDTFRDQGLQVLVEISSIELNPETPAYGPHRAAWTEAYRAWAAGKIAKAVSKNECVELSAKADEDGWKLAGQLNEHIAAVAIFAFNTENVTEPRVAFRQKLDTTSVYNLRKMCRSALAEILGISEMDLAPVWTKPYDYQHIGSVAAPQGRLVAFPNVLEHRINPLRLVDETKPGHYRWLTLYLVDPHYRVCSTRNVPPQQHEWWAAAMGRELAAGAGLPGELIENILRYTDE</sequence>
<dbReference type="Pfam" id="PF14033">
    <property type="entry name" value="DUF4246"/>
    <property type="match status" value="1"/>
</dbReference>
<protein>
    <recommendedName>
        <fullName evidence="1">DUF4246 domain-containing protein</fullName>
    </recommendedName>
</protein>
<accession>A0ABP0E1B7</accession>
<reference evidence="2 3" key="1">
    <citation type="submission" date="2024-01" db="EMBL/GenBank/DDBJ databases">
        <authorList>
            <person name="Allen C."/>
            <person name="Tagirdzhanova G."/>
        </authorList>
    </citation>
    <scope>NUCLEOTIDE SEQUENCE [LARGE SCALE GENOMIC DNA]</scope>
    <source>
        <strain evidence="2 3">CBS 573.63</strain>
    </source>
</reference>
<gene>
    <name evidence="2" type="ORF">SEPCBS57363_005779</name>
</gene>
<dbReference type="PANTHER" id="PTHR33119:SF1">
    <property type="entry name" value="FE2OG DIOXYGENASE DOMAIN-CONTAINING PROTEIN"/>
    <property type="match status" value="1"/>
</dbReference>
<evidence type="ECO:0000313" key="2">
    <source>
        <dbReference type="EMBL" id="CAK7273688.1"/>
    </source>
</evidence>